<keyword evidence="9" id="KW-1185">Reference proteome</keyword>
<dbReference type="InterPro" id="IPR004240">
    <property type="entry name" value="EMP70"/>
</dbReference>
<dbReference type="PANTHER" id="PTHR10766:SF176">
    <property type="entry name" value="TRANSMEMBRANE 9 SUPERFAMILY MEMBER"/>
    <property type="match status" value="1"/>
</dbReference>
<accession>A0A834Y3P5</accession>
<sequence>MLSPNVKISLFIIFLIVIVSEGWTSFYTSPTIYYNSKKLNNTCNSNIKLFFNKLSSNKKLIPYSYDYFDFCKINNEKKNKKQNIGQILLGQKDKSSFYNFEFLKDDYCHKICTKNYIGNDKNSDIIIERLKEGLAMDYHHYWIVDNIPVTWCYKLPDRNYCNSLISMGSYLQDEVLLNSGYDVDRVNKDNTYYLFNHVDLTITYESGEKKEWGTGCDDNCGRIIAVEAVPRSINHRSPDHPDCSSKAPPLEIPADKLKPNEKLDITYTYSIYFKKNNTIKWSSRWNYILNSMPHTNIHLSSIIFSFLIFIILTGSITWSFINFKNNFHKFGRSKFSGENQEEHWWNFFYYDIFISPKNLILLSALLGSGVQIFFIVLIILIFSNFGLLSPVDTGSSLLTVFLVFYVILCTIAGNVSSRIYKRFGGKKMLISHCCLNTLLTPGFVFILYFSMNLIHWKYESSAAIPLMKTIIIFICLLGYLFINIFFTTHAVFKKSLLEMWNDSSSEDDDLPNNNLSFIDPSLLFRKDAIEDKLLKKNQNVKDSFVEKLIIFVDRIIVTLFPFSCILIQSFFILNSIWADQVYSMFGILFINFIIFVAISSASTIFLCFSDIRRKHYNWMWNSFLTSGFTAVYLFIYCINFFFTKLEIEDTASTILYFGYTLILVFLFFLLTGSIGFFACFWFIRKIHNVIKL</sequence>
<proteinExistence type="inferred from homology"/>
<feature type="transmembrane region" description="Helical" evidence="7">
    <location>
        <begin position="429"/>
        <end position="450"/>
    </location>
</feature>
<feature type="transmembrane region" description="Helical" evidence="7">
    <location>
        <begin position="359"/>
        <end position="385"/>
    </location>
</feature>
<dbReference type="Pfam" id="PF02990">
    <property type="entry name" value="EMP70"/>
    <property type="match status" value="1"/>
</dbReference>
<keyword evidence="3 7" id="KW-0812">Transmembrane</keyword>
<feature type="chain" id="PRO_5033109757" description="Transmembrane 9 superfamily member" evidence="7">
    <location>
        <begin position="23"/>
        <end position="692"/>
    </location>
</feature>
<name>A0A834Y3P5_APHGI</name>
<evidence type="ECO:0000256" key="2">
    <source>
        <dbReference type="ARBA" id="ARBA00005227"/>
    </source>
</evidence>
<evidence type="ECO:0000256" key="1">
    <source>
        <dbReference type="ARBA" id="ARBA00004141"/>
    </source>
</evidence>
<evidence type="ECO:0000256" key="5">
    <source>
        <dbReference type="ARBA" id="ARBA00022989"/>
    </source>
</evidence>
<dbReference type="AlphaFoldDB" id="A0A834Y3P5"/>
<feature type="signal peptide" evidence="7">
    <location>
        <begin position="1"/>
        <end position="22"/>
    </location>
</feature>
<organism evidence="8 9">
    <name type="scientific">Aphidius gifuensis</name>
    <name type="common">Parasitoid wasp</name>
    <dbReference type="NCBI Taxonomy" id="684658"/>
    <lineage>
        <taxon>Eukaryota</taxon>
        <taxon>Metazoa</taxon>
        <taxon>Ecdysozoa</taxon>
        <taxon>Arthropoda</taxon>
        <taxon>Hexapoda</taxon>
        <taxon>Insecta</taxon>
        <taxon>Pterygota</taxon>
        <taxon>Neoptera</taxon>
        <taxon>Endopterygota</taxon>
        <taxon>Hymenoptera</taxon>
        <taxon>Apocrita</taxon>
        <taxon>Ichneumonoidea</taxon>
        <taxon>Braconidae</taxon>
        <taxon>Aphidiinae</taxon>
        <taxon>Aphidius</taxon>
    </lineage>
</organism>
<dbReference type="EMBL" id="JACMRX010000001">
    <property type="protein sequence ID" value="KAF7997991.1"/>
    <property type="molecule type" value="Genomic_DNA"/>
</dbReference>
<evidence type="ECO:0000256" key="6">
    <source>
        <dbReference type="ARBA" id="ARBA00023136"/>
    </source>
</evidence>
<comment type="similarity">
    <text evidence="2 7">Belongs to the nonaspanin (TM9SF) (TC 9.A.2) family.</text>
</comment>
<feature type="transmembrane region" description="Helical" evidence="7">
    <location>
        <begin position="584"/>
        <end position="608"/>
    </location>
</feature>
<comment type="subcellular location">
    <subcellularLocation>
        <location evidence="1">Membrane</location>
        <topology evidence="1">Multi-pass membrane protein</topology>
    </subcellularLocation>
</comment>
<evidence type="ECO:0000256" key="3">
    <source>
        <dbReference type="ARBA" id="ARBA00022692"/>
    </source>
</evidence>
<feature type="transmembrane region" description="Helical" evidence="7">
    <location>
        <begin position="620"/>
        <end position="642"/>
    </location>
</feature>
<feature type="transmembrane region" description="Helical" evidence="7">
    <location>
        <begin position="397"/>
        <end position="417"/>
    </location>
</feature>
<evidence type="ECO:0000313" key="8">
    <source>
        <dbReference type="EMBL" id="KAF7997991.1"/>
    </source>
</evidence>
<gene>
    <name evidence="8" type="ORF">HCN44_009389</name>
</gene>
<comment type="caution">
    <text evidence="8">The sequence shown here is derived from an EMBL/GenBank/DDBJ whole genome shotgun (WGS) entry which is preliminary data.</text>
</comment>
<keyword evidence="6 7" id="KW-0472">Membrane</keyword>
<dbReference type="PANTHER" id="PTHR10766">
    <property type="entry name" value="TRANSMEMBRANE 9 SUPERFAMILY PROTEIN"/>
    <property type="match status" value="1"/>
</dbReference>
<evidence type="ECO:0000256" key="7">
    <source>
        <dbReference type="RuleBase" id="RU363079"/>
    </source>
</evidence>
<evidence type="ECO:0000313" key="9">
    <source>
        <dbReference type="Proteomes" id="UP000639338"/>
    </source>
</evidence>
<reference evidence="8 9" key="1">
    <citation type="submission" date="2020-08" db="EMBL/GenBank/DDBJ databases">
        <title>Aphidius gifuensis genome sequencing and assembly.</title>
        <authorList>
            <person name="Du Z."/>
        </authorList>
    </citation>
    <scope>NUCLEOTIDE SEQUENCE [LARGE SCALE GENOMIC DNA]</scope>
    <source>
        <strain evidence="8">YNYX2018</strain>
        <tissue evidence="8">Adults</tissue>
    </source>
</reference>
<feature type="transmembrane region" description="Helical" evidence="7">
    <location>
        <begin position="302"/>
        <end position="323"/>
    </location>
</feature>
<feature type="transmembrane region" description="Helical" evidence="7">
    <location>
        <begin position="470"/>
        <end position="492"/>
    </location>
</feature>
<dbReference type="Proteomes" id="UP000639338">
    <property type="component" value="Unassembled WGS sequence"/>
</dbReference>
<feature type="transmembrane region" description="Helical" evidence="7">
    <location>
        <begin position="555"/>
        <end position="578"/>
    </location>
</feature>
<evidence type="ECO:0000256" key="4">
    <source>
        <dbReference type="ARBA" id="ARBA00022729"/>
    </source>
</evidence>
<dbReference type="OrthoDB" id="1666796at2759"/>
<keyword evidence="5 7" id="KW-1133">Transmembrane helix</keyword>
<feature type="transmembrane region" description="Helical" evidence="7">
    <location>
        <begin position="654"/>
        <end position="683"/>
    </location>
</feature>
<dbReference type="GO" id="GO:0072657">
    <property type="term" value="P:protein localization to membrane"/>
    <property type="evidence" value="ECO:0007669"/>
    <property type="project" value="TreeGrafter"/>
</dbReference>
<dbReference type="GO" id="GO:0016020">
    <property type="term" value="C:membrane"/>
    <property type="evidence" value="ECO:0007669"/>
    <property type="project" value="UniProtKB-SubCell"/>
</dbReference>
<protein>
    <recommendedName>
        <fullName evidence="7">Transmembrane 9 superfamily member</fullName>
    </recommendedName>
</protein>
<keyword evidence="4 7" id="KW-0732">Signal</keyword>